<accession>A0A6H5GMM2</accession>
<protein>
    <submittedName>
        <fullName evidence="2">Uncharacterized protein</fullName>
    </submittedName>
</protein>
<dbReference type="OrthoDB" id="21550at2759"/>
<keyword evidence="3" id="KW-1185">Reference proteome</keyword>
<feature type="compositionally biased region" description="Polar residues" evidence="1">
    <location>
        <begin position="1"/>
        <end position="61"/>
    </location>
</feature>
<feature type="compositionally biased region" description="Basic and acidic residues" evidence="1">
    <location>
        <begin position="263"/>
        <end position="272"/>
    </location>
</feature>
<feature type="compositionally biased region" description="Basic and acidic residues" evidence="1">
    <location>
        <begin position="190"/>
        <end position="201"/>
    </location>
</feature>
<feature type="region of interest" description="Disordered" evidence="1">
    <location>
        <begin position="356"/>
        <end position="403"/>
    </location>
</feature>
<name>A0A6H5GMM2_9HEMI</name>
<feature type="compositionally biased region" description="Acidic residues" evidence="1">
    <location>
        <begin position="228"/>
        <end position="237"/>
    </location>
</feature>
<proteinExistence type="predicted"/>
<dbReference type="AlphaFoldDB" id="A0A6H5GMM2"/>
<evidence type="ECO:0000313" key="3">
    <source>
        <dbReference type="Proteomes" id="UP000479000"/>
    </source>
</evidence>
<dbReference type="EMBL" id="CADCXU010013526">
    <property type="protein sequence ID" value="CAB0003559.1"/>
    <property type="molecule type" value="Genomic_DNA"/>
</dbReference>
<feature type="compositionally biased region" description="Basic and acidic residues" evidence="1">
    <location>
        <begin position="112"/>
        <end position="123"/>
    </location>
</feature>
<feature type="compositionally biased region" description="Low complexity" evidence="1">
    <location>
        <begin position="240"/>
        <end position="251"/>
    </location>
</feature>
<gene>
    <name evidence="2" type="ORF">NTEN_LOCUS9078</name>
</gene>
<feature type="compositionally biased region" description="Basic and acidic residues" evidence="1">
    <location>
        <begin position="77"/>
        <end position="91"/>
    </location>
</feature>
<reference evidence="2 3" key="1">
    <citation type="submission" date="2020-02" db="EMBL/GenBank/DDBJ databases">
        <authorList>
            <person name="Ferguson B K."/>
        </authorList>
    </citation>
    <scope>NUCLEOTIDE SEQUENCE [LARGE SCALE GENOMIC DNA]</scope>
</reference>
<evidence type="ECO:0000313" key="2">
    <source>
        <dbReference type="EMBL" id="CAB0003559.1"/>
    </source>
</evidence>
<sequence>MEEAEASSSTHIDGSADAKNSQSQSNDPPKSSDAPGSTQVEESPTSDSIGSMKSFQSSSADANAEPDSKSELAMSPREAEIESEPVPKSEESPLTSSATPVEKQVAGVLMTESDKTGGEHSASEESVMYANVASVLASKVIEINKTARESSEDLQQSKKPSLKRKNDSLSLIMSYEGGSSSSSDEETEKENEGDQFREHRYQTISISSDSDEDVVEVVEPVQNGEKSSDDDDEDEETDHGSGNENNSNSESEAGRGTADGDCSEARSQPDKAKARRNKALTDPLMLDYLPPIEKLTISVPEEECVPVGKVYSIVDRLDTRRSPRQLGRRLAQLQEKPGPGDAARWRGFLRLTAASTAPKGPAANSGAASAVRIPRLGQPASARRHSQPDESRHSAAVFQPRNRSAAASSAVYRLPSAAHWRPDVGPFRTAAYASPAVVRVSELRPFPAPGSGAFPSAASA</sequence>
<evidence type="ECO:0000256" key="1">
    <source>
        <dbReference type="SAM" id="MobiDB-lite"/>
    </source>
</evidence>
<dbReference type="Proteomes" id="UP000479000">
    <property type="component" value="Unassembled WGS sequence"/>
</dbReference>
<feature type="region of interest" description="Disordered" evidence="1">
    <location>
        <begin position="146"/>
        <end position="283"/>
    </location>
</feature>
<organism evidence="2 3">
    <name type="scientific">Nesidiocoris tenuis</name>
    <dbReference type="NCBI Taxonomy" id="355587"/>
    <lineage>
        <taxon>Eukaryota</taxon>
        <taxon>Metazoa</taxon>
        <taxon>Ecdysozoa</taxon>
        <taxon>Arthropoda</taxon>
        <taxon>Hexapoda</taxon>
        <taxon>Insecta</taxon>
        <taxon>Pterygota</taxon>
        <taxon>Neoptera</taxon>
        <taxon>Paraneoptera</taxon>
        <taxon>Hemiptera</taxon>
        <taxon>Heteroptera</taxon>
        <taxon>Panheteroptera</taxon>
        <taxon>Cimicomorpha</taxon>
        <taxon>Miridae</taxon>
        <taxon>Dicyphina</taxon>
        <taxon>Nesidiocoris</taxon>
    </lineage>
</organism>
<feature type="region of interest" description="Disordered" evidence="1">
    <location>
        <begin position="1"/>
        <end position="125"/>
    </location>
</feature>